<gene>
    <name evidence="2" type="ORF">METZ01_LOCUS149245</name>
</gene>
<evidence type="ECO:0000256" key="1">
    <source>
        <dbReference type="SAM" id="MobiDB-lite"/>
    </source>
</evidence>
<proteinExistence type="predicted"/>
<feature type="region of interest" description="Disordered" evidence="1">
    <location>
        <begin position="86"/>
        <end position="118"/>
    </location>
</feature>
<feature type="non-terminal residue" evidence="2">
    <location>
        <position position="1"/>
    </location>
</feature>
<protein>
    <submittedName>
        <fullName evidence="2">Uncharacterized protein</fullName>
    </submittedName>
</protein>
<dbReference type="EMBL" id="UINC01023868">
    <property type="protein sequence ID" value="SVA96391.1"/>
    <property type="molecule type" value="Genomic_DNA"/>
</dbReference>
<accession>A0A382A570</accession>
<dbReference type="AlphaFoldDB" id="A0A382A570"/>
<evidence type="ECO:0000313" key="2">
    <source>
        <dbReference type="EMBL" id="SVA96391.1"/>
    </source>
</evidence>
<sequence>MVGFFLYASQLLAQEDNRSFFEKFFSSTPDDSIENEPPFGIDTDSITEKPVIEAEDFAKPEQADPEALNQNTVGIPSKEPIIEAEDFAKPEQGDPGVSNQDTVVTPSKEPMIEKQNLV</sequence>
<organism evidence="2">
    <name type="scientific">marine metagenome</name>
    <dbReference type="NCBI Taxonomy" id="408172"/>
    <lineage>
        <taxon>unclassified sequences</taxon>
        <taxon>metagenomes</taxon>
        <taxon>ecological metagenomes</taxon>
    </lineage>
</organism>
<reference evidence="2" key="1">
    <citation type="submission" date="2018-05" db="EMBL/GenBank/DDBJ databases">
        <authorList>
            <person name="Lanie J.A."/>
            <person name="Ng W.-L."/>
            <person name="Kazmierczak K.M."/>
            <person name="Andrzejewski T.M."/>
            <person name="Davidsen T.M."/>
            <person name="Wayne K.J."/>
            <person name="Tettelin H."/>
            <person name="Glass J.I."/>
            <person name="Rusch D."/>
            <person name="Podicherti R."/>
            <person name="Tsui H.-C.T."/>
            <person name="Winkler M.E."/>
        </authorList>
    </citation>
    <scope>NUCLEOTIDE SEQUENCE</scope>
</reference>
<feature type="non-terminal residue" evidence="2">
    <location>
        <position position="118"/>
    </location>
</feature>
<name>A0A382A570_9ZZZZ</name>